<dbReference type="Pfam" id="PF12799">
    <property type="entry name" value="LRR_4"/>
    <property type="match status" value="1"/>
</dbReference>
<keyword evidence="5" id="KW-0418">Kinase</keyword>
<gene>
    <name evidence="5" type="ORF">GCM10023183_00530</name>
</gene>
<feature type="domain" description="Protein kinase" evidence="4">
    <location>
        <begin position="205"/>
        <end position="443"/>
    </location>
</feature>
<dbReference type="InterPro" id="IPR017441">
    <property type="entry name" value="Protein_kinase_ATP_BS"/>
</dbReference>
<dbReference type="Gene3D" id="3.30.200.20">
    <property type="entry name" value="Phosphorylase Kinase, domain 1"/>
    <property type="match status" value="1"/>
</dbReference>
<dbReference type="PROSITE" id="PS50011">
    <property type="entry name" value="PROTEIN_KINASE_DOM"/>
    <property type="match status" value="1"/>
</dbReference>
<dbReference type="EMBL" id="BAABGX010000001">
    <property type="protein sequence ID" value="GAA4295101.1"/>
    <property type="molecule type" value="Genomic_DNA"/>
</dbReference>
<evidence type="ECO:0000313" key="6">
    <source>
        <dbReference type="Proteomes" id="UP001501844"/>
    </source>
</evidence>
<dbReference type="InterPro" id="IPR011009">
    <property type="entry name" value="Kinase-like_dom_sf"/>
</dbReference>
<protein>
    <submittedName>
        <fullName evidence="5">Leucine-rich repeat-containing protein kinase family protein</fullName>
    </submittedName>
</protein>
<keyword evidence="3" id="KW-0547">Nucleotide-binding</keyword>
<dbReference type="InterPro" id="IPR001245">
    <property type="entry name" value="Ser-Thr/Tyr_kinase_cat_dom"/>
</dbReference>
<proteinExistence type="predicted"/>
<name>A0ABP8F4S7_9BACT</name>
<reference evidence="6" key="1">
    <citation type="journal article" date="2019" name="Int. J. Syst. Evol. Microbiol.">
        <title>The Global Catalogue of Microorganisms (GCM) 10K type strain sequencing project: providing services to taxonomists for standard genome sequencing and annotation.</title>
        <authorList>
            <consortium name="The Broad Institute Genomics Platform"/>
            <consortium name="The Broad Institute Genome Sequencing Center for Infectious Disease"/>
            <person name="Wu L."/>
            <person name="Ma J."/>
        </authorList>
    </citation>
    <scope>NUCLEOTIDE SEQUENCE [LARGE SCALE GENOMIC DNA]</scope>
    <source>
        <strain evidence="6">JCM 17917</strain>
    </source>
</reference>
<dbReference type="SMART" id="SM00364">
    <property type="entry name" value="LRR_BAC"/>
    <property type="match status" value="5"/>
</dbReference>
<dbReference type="PROSITE" id="PS51450">
    <property type="entry name" value="LRR"/>
    <property type="match status" value="1"/>
</dbReference>
<evidence type="ECO:0000313" key="5">
    <source>
        <dbReference type="EMBL" id="GAA4295101.1"/>
    </source>
</evidence>
<keyword evidence="6" id="KW-1185">Reference proteome</keyword>
<dbReference type="SUPFAM" id="SSF56112">
    <property type="entry name" value="Protein kinase-like (PK-like)"/>
    <property type="match status" value="1"/>
</dbReference>
<comment type="caution">
    <text evidence="5">The sequence shown here is derived from an EMBL/GenBank/DDBJ whole genome shotgun (WGS) entry which is preliminary data.</text>
</comment>
<accession>A0ABP8F4S7</accession>
<sequence length="443" mass="47793">MHTLEQLQSGALTGTSHLKLSCGLTHFPREILTLADTLEVLDLSGNQLSDLPEEVARLTRLKVVFLSNNPFTEFPAVLGKCSALEMIGFKACQLETVPENAIPISCRWLILTDNKITRLPASIGNCTHLQKLMLAGNQLEALPAALANCHNLELIRISANQLTTLPEWLFSLPKLAWLAFAGNPCSSGHASIAQHKIPTTSWKDLGIENQLGEGASGMIYKAKVKTGTNACLPTEVAVKIFKGAITSDGLPADEIKACLVAGAHPNLVETVSVLTHHPDQKQGLVMGLIPGGYSNLGGPPSFATITRDTFPAETTFTLEQVLTIVKGIASVAKHLHSKGVLHGDLYAHNTLVNEQGNPLFGDFGAATVYDVKNEELGKALEKLEVRAFGCLLEDLLPFVTFDAPARQKTREDLLLLQADCLHPVASNRPSFLEIESRLAGLER</sequence>
<evidence type="ECO:0000256" key="1">
    <source>
        <dbReference type="ARBA" id="ARBA00022614"/>
    </source>
</evidence>
<keyword evidence="5" id="KW-0808">Transferase</keyword>
<dbReference type="InterPro" id="IPR001611">
    <property type="entry name" value="Leu-rich_rpt"/>
</dbReference>
<organism evidence="5 6">
    <name type="scientific">Nibribacter koreensis</name>
    <dbReference type="NCBI Taxonomy" id="1084519"/>
    <lineage>
        <taxon>Bacteria</taxon>
        <taxon>Pseudomonadati</taxon>
        <taxon>Bacteroidota</taxon>
        <taxon>Cytophagia</taxon>
        <taxon>Cytophagales</taxon>
        <taxon>Hymenobacteraceae</taxon>
        <taxon>Nibribacter</taxon>
    </lineage>
</organism>
<dbReference type="RefSeq" id="WP_345161146.1">
    <property type="nucleotide sequence ID" value="NZ_BAABGX010000001.1"/>
</dbReference>
<dbReference type="InterPro" id="IPR003591">
    <property type="entry name" value="Leu-rich_rpt_typical-subtyp"/>
</dbReference>
<dbReference type="InterPro" id="IPR050216">
    <property type="entry name" value="LRR_domain-containing"/>
</dbReference>
<dbReference type="PANTHER" id="PTHR48051">
    <property type="match status" value="1"/>
</dbReference>
<dbReference type="InterPro" id="IPR000719">
    <property type="entry name" value="Prot_kinase_dom"/>
</dbReference>
<dbReference type="InterPro" id="IPR032675">
    <property type="entry name" value="LRR_dom_sf"/>
</dbReference>
<dbReference type="PANTHER" id="PTHR48051:SF1">
    <property type="entry name" value="RAS SUPPRESSOR PROTEIN 1"/>
    <property type="match status" value="1"/>
</dbReference>
<dbReference type="GO" id="GO:0016301">
    <property type="term" value="F:kinase activity"/>
    <property type="evidence" value="ECO:0007669"/>
    <property type="project" value="UniProtKB-KW"/>
</dbReference>
<evidence type="ECO:0000256" key="3">
    <source>
        <dbReference type="PROSITE-ProRule" id="PRU10141"/>
    </source>
</evidence>
<feature type="binding site" evidence="3">
    <location>
        <position position="239"/>
    </location>
    <ligand>
        <name>ATP</name>
        <dbReference type="ChEBI" id="CHEBI:30616"/>
    </ligand>
</feature>
<dbReference type="Pfam" id="PF07714">
    <property type="entry name" value="PK_Tyr_Ser-Thr"/>
    <property type="match status" value="1"/>
</dbReference>
<dbReference type="PROSITE" id="PS00107">
    <property type="entry name" value="PROTEIN_KINASE_ATP"/>
    <property type="match status" value="1"/>
</dbReference>
<keyword evidence="1" id="KW-0433">Leucine-rich repeat</keyword>
<dbReference type="SMART" id="SM00369">
    <property type="entry name" value="LRR_TYP"/>
    <property type="match status" value="5"/>
</dbReference>
<dbReference type="Proteomes" id="UP001501844">
    <property type="component" value="Unassembled WGS sequence"/>
</dbReference>
<dbReference type="InterPro" id="IPR025875">
    <property type="entry name" value="Leu-rich_rpt_4"/>
</dbReference>
<evidence type="ECO:0000259" key="4">
    <source>
        <dbReference type="PROSITE" id="PS50011"/>
    </source>
</evidence>
<keyword evidence="2" id="KW-0677">Repeat</keyword>
<keyword evidence="3" id="KW-0067">ATP-binding</keyword>
<dbReference type="Gene3D" id="3.80.10.10">
    <property type="entry name" value="Ribonuclease Inhibitor"/>
    <property type="match status" value="2"/>
</dbReference>
<dbReference type="SUPFAM" id="SSF52058">
    <property type="entry name" value="L domain-like"/>
    <property type="match status" value="1"/>
</dbReference>
<dbReference type="Gene3D" id="1.10.510.10">
    <property type="entry name" value="Transferase(Phosphotransferase) domain 1"/>
    <property type="match status" value="1"/>
</dbReference>
<evidence type="ECO:0000256" key="2">
    <source>
        <dbReference type="ARBA" id="ARBA00022737"/>
    </source>
</evidence>
<dbReference type="Pfam" id="PF13855">
    <property type="entry name" value="LRR_8"/>
    <property type="match status" value="1"/>
</dbReference>